<feature type="transmembrane region" description="Helical" evidence="1">
    <location>
        <begin position="112"/>
        <end position="131"/>
    </location>
</feature>
<evidence type="ECO:0000313" key="3">
    <source>
        <dbReference type="Proteomes" id="UP000184932"/>
    </source>
</evidence>
<keyword evidence="1" id="KW-0472">Membrane</keyword>
<proteinExistence type="predicted"/>
<keyword evidence="3" id="KW-1185">Reference proteome</keyword>
<dbReference type="STRING" id="1217970.SAMN05444002_2953"/>
<evidence type="ECO:0000313" key="2">
    <source>
        <dbReference type="EMBL" id="SIO13126.1"/>
    </source>
</evidence>
<gene>
    <name evidence="2" type="ORF">SAMN05444002_2953</name>
</gene>
<keyword evidence="1" id="KW-0812">Transmembrane</keyword>
<feature type="transmembrane region" description="Helical" evidence="1">
    <location>
        <begin position="143"/>
        <end position="162"/>
    </location>
</feature>
<name>A0A1N6H043_9RHOB</name>
<accession>A0A1N6H043</accession>
<evidence type="ECO:0000256" key="1">
    <source>
        <dbReference type="SAM" id="Phobius"/>
    </source>
</evidence>
<dbReference type="OrthoDB" id="7834905at2"/>
<sequence length="236" mass="25649">MSEDEQAILWLVSAVMENPLIVAGLLVAICAAILLLIGGYILLFHVLPAMAARAVARKLEDVTAPKDASGRRVERTLGAKFMGQRDIAPLASRGMARAAEDSLGTKVMRTTWGMRLSTVALGGAAVAALLFMDMGLDPQVMLFVQPAAIGAGLLGIAHVFSFEMRYDRDVIVSQSLIQFRREIAWHDLVDIRDEGQGVFRLRAADGKKMRVQKYLTGMNDFLTRAHGVIDGRGARA</sequence>
<dbReference type="Proteomes" id="UP000184932">
    <property type="component" value="Unassembled WGS sequence"/>
</dbReference>
<reference evidence="3" key="1">
    <citation type="submission" date="2016-11" db="EMBL/GenBank/DDBJ databases">
        <authorList>
            <person name="Varghese N."/>
            <person name="Submissions S."/>
        </authorList>
    </citation>
    <scope>NUCLEOTIDE SEQUENCE [LARGE SCALE GENOMIC DNA]</scope>
    <source>
        <strain evidence="3">DSM 29440</strain>
    </source>
</reference>
<feature type="transmembrane region" description="Helical" evidence="1">
    <location>
        <begin position="20"/>
        <end position="43"/>
    </location>
</feature>
<dbReference type="AlphaFoldDB" id="A0A1N6H043"/>
<dbReference type="EMBL" id="FSRL01000001">
    <property type="protein sequence ID" value="SIO13126.1"/>
    <property type="molecule type" value="Genomic_DNA"/>
</dbReference>
<organism evidence="2 3">
    <name type="scientific">Vannielia litorea</name>
    <dbReference type="NCBI Taxonomy" id="1217970"/>
    <lineage>
        <taxon>Bacteria</taxon>
        <taxon>Pseudomonadati</taxon>
        <taxon>Pseudomonadota</taxon>
        <taxon>Alphaproteobacteria</taxon>
        <taxon>Rhodobacterales</taxon>
        <taxon>Paracoccaceae</taxon>
        <taxon>Vannielia</taxon>
    </lineage>
</organism>
<protein>
    <recommendedName>
        <fullName evidence="4">PH domain-containing protein</fullName>
    </recommendedName>
</protein>
<keyword evidence="1" id="KW-1133">Transmembrane helix</keyword>
<evidence type="ECO:0008006" key="4">
    <source>
        <dbReference type="Google" id="ProtNLM"/>
    </source>
</evidence>
<dbReference type="RefSeq" id="WP_074256910.1">
    <property type="nucleotide sequence ID" value="NZ_FSRL01000001.1"/>
</dbReference>